<dbReference type="EMBL" id="JBBPEH010000010">
    <property type="protein sequence ID" value="KAK7532992.1"/>
    <property type="molecule type" value="Genomic_DNA"/>
</dbReference>
<organism evidence="3 4">
    <name type="scientific">Phyllosticta citribraziliensis</name>
    <dbReference type="NCBI Taxonomy" id="989973"/>
    <lineage>
        <taxon>Eukaryota</taxon>
        <taxon>Fungi</taxon>
        <taxon>Dikarya</taxon>
        <taxon>Ascomycota</taxon>
        <taxon>Pezizomycotina</taxon>
        <taxon>Dothideomycetes</taxon>
        <taxon>Dothideomycetes incertae sedis</taxon>
        <taxon>Botryosphaeriales</taxon>
        <taxon>Phyllostictaceae</taxon>
        <taxon>Phyllosticta</taxon>
    </lineage>
</organism>
<keyword evidence="4" id="KW-1185">Reference proteome</keyword>
<feature type="compositionally biased region" description="Low complexity" evidence="1">
    <location>
        <begin position="472"/>
        <end position="487"/>
    </location>
</feature>
<dbReference type="GeneID" id="92033699"/>
<keyword evidence="2" id="KW-0472">Membrane</keyword>
<feature type="compositionally biased region" description="Polar residues" evidence="1">
    <location>
        <begin position="188"/>
        <end position="211"/>
    </location>
</feature>
<evidence type="ECO:0000256" key="2">
    <source>
        <dbReference type="SAM" id="Phobius"/>
    </source>
</evidence>
<gene>
    <name evidence="3" type="ORF">J3D65DRAFT_63005</name>
</gene>
<reference evidence="3 4" key="1">
    <citation type="submission" date="2024-04" db="EMBL/GenBank/DDBJ databases">
        <title>Phyllosticta paracitricarpa is synonymous to the EU quarantine fungus P. citricarpa based on phylogenomic analyses.</title>
        <authorList>
            <consortium name="Lawrence Berkeley National Laboratory"/>
            <person name="Van ingen-buijs V.A."/>
            <person name="Van westerhoven A.C."/>
            <person name="Haridas S."/>
            <person name="Skiadas P."/>
            <person name="Martin F."/>
            <person name="Groenewald J.Z."/>
            <person name="Crous P.W."/>
            <person name="Seidl M.F."/>
        </authorList>
    </citation>
    <scope>NUCLEOTIDE SEQUENCE [LARGE SCALE GENOMIC DNA]</scope>
    <source>
        <strain evidence="3 4">CPC 17464</strain>
    </source>
</reference>
<sequence>MATPPSPFTTVNGKRCTRVPRVTTTITAGGSVSCFGPFLDSLGLANVFPDCDLYWRPFHYCSLFGYAQICRIESIGLQYVASTTLSAIPTATAQNDAGRSLSPGAVAGVVLGSFVGVILAGLLLLWCVRKTRERNRVYEITEKLSDKKTGGSRFGFNASSGLREHPPSISSPFPFLNTNRPFRANRANRGSQARSSAGSNQPPGHNRSTSAPLLKSVQEVTDSFKRRIGRERLPSIDSTRSFQSALPPEIPVASLDPFADSNRVSIRIANMGDVTLPSRPDNAAPTLPSRPTIAAAFADRSDFENPFLDPPDGVEISQGLRKLVSVDRFMDPINRSKAGGRSIAADLIRPIKEKAIFAGEGLPSKSKQKSPEHSSRDSGYTSPAHRSAEVAPLKIARKYSPLTQLANSPAPSVDERENRPASILILPPSRTDSYDSNNRPPVIPLPSSSIYSRPHRGVPNNTEETRGRPQFRGASPKSSRASSRRNSYLGQRSQSRRRKSDPFDLDRPEVLGDFDDGFVVAATPRLPPGENPFDDDASYVEPMRPGRSNSRRAAGAMQAEAAAATTRRVLKAIVPKSPRSPWKAGSAF</sequence>
<feature type="compositionally biased region" description="Polar residues" evidence="1">
    <location>
        <begin position="168"/>
        <end position="180"/>
    </location>
</feature>
<dbReference type="RefSeq" id="XP_066652385.1">
    <property type="nucleotide sequence ID" value="XM_066800793.1"/>
</dbReference>
<dbReference type="Proteomes" id="UP001360953">
    <property type="component" value="Unassembled WGS sequence"/>
</dbReference>
<feature type="compositionally biased region" description="Basic and acidic residues" evidence="1">
    <location>
        <begin position="500"/>
        <end position="509"/>
    </location>
</feature>
<feature type="region of interest" description="Disordered" evidence="1">
    <location>
        <begin position="426"/>
        <end position="509"/>
    </location>
</feature>
<evidence type="ECO:0000313" key="4">
    <source>
        <dbReference type="Proteomes" id="UP001360953"/>
    </source>
</evidence>
<feature type="region of interest" description="Disordered" evidence="1">
    <location>
        <begin position="358"/>
        <end position="387"/>
    </location>
</feature>
<proteinExistence type="predicted"/>
<feature type="compositionally biased region" description="Polar residues" evidence="1">
    <location>
        <begin position="430"/>
        <end position="439"/>
    </location>
</feature>
<feature type="region of interest" description="Disordered" evidence="1">
    <location>
        <begin position="523"/>
        <end position="552"/>
    </location>
</feature>
<name>A0ABR1LCM1_9PEZI</name>
<protein>
    <submittedName>
        <fullName evidence="3">Uncharacterized protein</fullName>
    </submittedName>
</protein>
<evidence type="ECO:0000313" key="3">
    <source>
        <dbReference type="EMBL" id="KAK7532992.1"/>
    </source>
</evidence>
<keyword evidence="2" id="KW-1133">Transmembrane helix</keyword>
<evidence type="ECO:0000256" key="1">
    <source>
        <dbReference type="SAM" id="MobiDB-lite"/>
    </source>
</evidence>
<feature type="transmembrane region" description="Helical" evidence="2">
    <location>
        <begin position="105"/>
        <end position="128"/>
    </location>
</feature>
<keyword evidence="2" id="KW-0812">Transmembrane</keyword>
<feature type="region of interest" description="Disordered" evidence="1">
    <location>
        <begin position="155"/>
        <end position="216"/>
    </location>
</feature>
<accession>A0ABR1LCM1</accession>
<comment type="caution">
    <text evidence="3">The sequence shown here is derived from an EMBL/GenBank/DDBJ whole genome shotgun (WGS) entry which is preliminary data.</text>
</comment>